<evidence type="ECO:0000256" key="2">
    <source>
        <dbReference type="ARBA" id="ARBA00022490"/>
    </source>
</evidence>
<feature type="region of interest" description="Disordered" evidence="8">
    <location>
        <begin position="547"/>
        <end position="621"/>
    </location>
</feature>
<keyword evidence="2" id="KW-0963">Cytoplasm</keyword>
<comment type="caution">
    <text evidence="10">The sequence shown here is derived from an EMBL/GenBank/DDBJ whole genome shotgun (WGS) entry which is preliminary data.</text>
</comment>
<dbReference type="PANTHER" id="PTHR47969:SF15">
    <property type="entry name" value="CHROMOSOME-ASSOCIATED KINESIN KIF4A-RELATED"/>
    <property type="match status" value="1"/>
</dbReference>
<sequence>MVASSRIKVFVRLRPTNEDGKSSKNNTEGIDLPPNLLSLDTVSNTITISSPHPLRNTGRISPGLDQPAGSTNSTLNGGTLSPTTFQFDRLLPPPTTNSSLFQLSCVPLIRSALAGYNATLLTYGQTGAGKTFTTFGPPAGSGGSYKDRGLCARAVAGIFDELKKQDKGGIEVRVSCIEIYNESLFDLLGFAGGEDSQREVDDRKYSKANREAGAGTAVPTLALFESASSGPQVRGLRMVLVQNSEEGLNLLFESQMNRAIAEHQLNDASSRSHCIFTFHFVVRSEGGKVISSKLNIVDLAGSERLVKTEAAGQVQRESNYINKSLSFLEQVVIALASKSRDHIPYRQSKLTHVLKDSLGGNCNTLMIACVWPHLNHLDQTISTLKFATRMQMVKNKPTVNESSKSGVGSAKLLRQIKQLKEELAFHDIVSGRVAVMYEQPTPRDMQKVKDQIFAYIEDEGAEMEVQSLTHTRVIMAEMRRMIIEGKGEVGGGTTIMRTPRREEAGAGEGDGPLEPVGINPLFSGGNLAVEETMLSPTSDAYIARKKQIRGSEDVEAVGDEGVREMTPRSNMSVSPVKKRPEMKTRSPAGKDSNDYSTGQTPPPNVRSASPAQFATPPIKPYVGSDVVEKKAEFESFKLGAGKARSDALNRAKAQVKGKKRNIKELTNEINYNKDRIDFLMAQLRGTESGGSPTSPRAEDPTKQLKAAKKAYRVKMEELNECKSEYKFLLHQKEQCVQSLVTAFDSWIKMKVPEEEDSPVGRKDRTRAPDEDYGDDDDGTASPNLQPQARDYGDEFYSESPRAGRKEQEEYNKAQIQAKERVTERNATLKKSGEWKL</sequence>
<dbReference type="CDD" id="cd00106">
    <property type="entry name" value="KISc"/>
    <property type="match status" value="1"/>
</dbReference>
<dbReference type="PANTHER" id="PTHR47969">
    <property type="entry name" value="CHROMOSOME-ASSOCIATED KINESIN KIF4A-RELATED"/>
    <property type="match status" value="1"/>
</dbReference>
<dbReference type="GO" id="GO:0003777">
    <property type="term" value="F:microtubule motor activity"/>
    <property type="evidence" value="ECO:0007669"/>
    <property type="project" value="InterPro"/>
</dbReference>
<keyword evidence="5" id="KW-0175">Coiled coil</keyword>
<dbReference type="GO" id="GO:0008017">
    <property type="term" value="F:microtubule binding"/>
    <property type="evidence" value="ECO:0007669"/>
    <property type="project" value="InterPro"/>
</dbReference>
<accession>A0A9W7FL86</accession>
<keyword evidence="4 6" id="KW-0067">ATP-binding</keyword>
<dbReference type="PROSITE" id="PS00411">
    <property type="entry name" value="KINESIN_MOTOR_1"/>
    <property type="match status" value="1"/>
</dbReference>
<evidence type="ECO:0000313" key="10">
    <source>
        <dbReference type="EMBL" id="GMI14051.1"/>
    </source>
</evidence>
<dbReference type="AlphaFoldDB" id="A0A9W7FL86"/>
<dbReference type="GO" id="GO:0005875">
    <property type="term" value="C:microtubule associated complex"/>
    <property type="evidence" value="ECO:0007669"/>
    <property type="project" value="TreeGrafter"/>
</dbReference>
<feature type="region of interest" description="Disordered" evidence="8">
    <location>
        <begin position="751"/>
        <end position="836"/>
    </location>
</feature>
<dbReference type="InterPro" id="IPR027417">
    <property type="entry name" value="P-loop_NTPase"/>
</dbReference>
<evidence type="ECO:0000256" key="8">
    <source>
        <dbReference type="SAM" id="MobiDB-lite"/>
    </source>
</evidence>
<dbReference type="GO" id="GO:0051231">
    <property type="term" value="P:spindle elongation"/>
    <property type="evidence" value="ECO:0007669"/>
    <property type="project" value="TreeGrafter"/>
</dbReference>
<evidence type="ECO:0000256" key="4">
    <source>
        <dbReference type="ARBA" id="ARBA00022840"/>
    </source>
</evidence>
<proteinExistence type="inferred from homology"/>
<keyword evidence="3 6" id="KW-0547">Nucleotide-binding</keyword>
<keyword evidence="11" id="KW-1185">Reference proteome</keyword>
<feature type="compositionally biased region" description="Basic and acidic residues" evidence="8">
    <location>
        <begin position="801"/>
        <end position="823"/>
    </location>
</feature>
<keyword evidence="6 7" id="KW-0505">Motor protein</keyword>
<protein>
    <recommendedName>
        <fullName evidence="7">Kinesin-like protein</fullName>
    </recommendedName>
</protein>
<comment type="similarity">
    <text evidence="6 7">Belongs to the TRAFAC class myosin-kinesin ATPase superfamily. Kinesin family.</text>
</comment>
<dbReference type="Gene3D" id="3.40.850.10">
    <property type="entry name" value="Kinesin motor domain"/>
    <property type="match status" value="1"/>
</dbReference>
<reference evidence="11" key="1">
    <citation type="journal article" date="2023" name="Commun. Biol.">
        <title>Genome analysis of Parmales, the sister group of diatoms, reveals the evolutionary specialization of diatoms from phago-mixotrophs to photoautotrophs.</title>
        <authorList>
            <person name="Ban H."/>
            <person name="Sato S."/>
            <person name="Yoshikawa S."/>
            <person name="Yamada K."/>
            <person name="Nakamura Y."/>
            <person name="Ichinomiya M."/>
            <person name="Sato N."/>
            <person name="Blanc-Mathieu R."/>
            <person name="Endo H."/>
            <person name="Kuwata A."/>
            <person name="Ogata H."/>
        </authorList>
    </citation>
    <scope>NUCLEOTIDE SEQUENCE [LARGE SCALE GENOMIC DNA]</scope>
    <source>
        <strain evidence="11">NIES 3699</strain>
    </source>
</reference>
<dbReference type="EMBL" id="BRXX01000488">
    <property type="protein sequence ID" value="GMI14051.1"/>
    <property type="molecule type" value="Genomic_DNA"/>
</dbReference>
<evidence type="ECO:0000259" key="9">
    <source>
        <dbReference type="PROSITE" id="PS50067"/>
    </source>
</evidence>
<dbReference type="InterPro" id="IPR036961">
    <property type="entry name" value="Kinesin_motor_dom_sf"/>
</dbReference>
<evidence type="ECO:0000256" key="5">
    <source>
        <dbReference type="ARBA" id="ARBA00023054"/>
    </source>
</evidence>
<dbReference type="GO" id="GO:0005737">
    <property type="term" value="C:cytoplasm"/>
    <property type="evidence" value="ECO:0007669"/>
    <property type="project" value="UniProtKB-SubCell"/>
</dbReference>
<feature type="compositionally biased region" description="Basic and acidic residues" evidence="8">
    <location>
        <begin position="758"/>
        <end position="769"/>
    </location>
</feature>
<dbReference type="SMART" id="SM00129">
    <property type="entry name" value="KISc"/>
    <property type="match status" value="1"/>
</dbReference>
<evidence type="ECO:0000313" key="11">
    <source>
        <dbReference type="Proteomes" id="UP001165160"/>
    </source>
</evidence>
<name>A0A9W7FL86_9STRA</name>
<dbReference type="InterPro" id="IPR056524">
    <property type="entry name" value="KIF6/9_C"/>
</dbReference>
<dbReference type="GO" id="GO:0007018">
    <property type="term" value="P:microtubule-based movement"/>
    <property type="evidence" value="ECO:0007669"/>
    <property type="project" value="InterPro"/>
</dbReference>
<evidence type="ECO:0000256" key="3">
    <source>
        <dbReference type="ARBA" id="ARBA00022741"/>
    </source>
</evidence>
<keyword evidence="7" id="KW-0493">Microtubule</keyword>
<dbReference type="Pfam" id="PF00225">
    <property type="entry name" value="Kinesin"/>
    <property type="match status" value="1"/>
</dbReference>
<dbReference type="GO" id="GO:0005524">
    <property type="term" value="F:ATP binding"/>
    <property type="evidence" value="ECO:0007669"/>
    <property type="project" value="UniProtKB-UniRule"/>
</dbReference>
<feature type="binding site" evidence="6">
    <location>
        <begin position="124"/>
        <end position="131"/>
    </location>
    <ligand>
        <name>ATP</name>
        <dbReference type="ChEBI" id="CHEBI:30616"/>
    </ligand>
</feature>
<dbReference type="PRINTS" id="PR00380">
    <property type="entry name" value="KINESINHEAVY"/>
</dbReference>
<gene>
    <name evidence="10" type="ORF">TrVE_jg2944</name>
</gene>
<feature type="domain" description="Kinesin motor" evidence="9">
    <location>
        <begin position="6"/>
        <end position="393"/>
    </location>
</feature>
<dbReference type="PROSITE" id="PS50067">
    <property type="entry name" value="KINESIN_MOTOR_2"/>
    <property type="match status" value="1"/>
</dbReference>
<feature type="compositionally biased region" description="Polar residues" evidence="8">
    <location>
        <begin position="68"/>
        <end position="78"/>
    </location>
</feature>
<dbReference type="GO" id="GO:0005874">
    <property type="term" value="C:microtubule"/>
    <property type="evidence" value="ECO:0007669"/>
    <property type="project" value="UniProtKB-KW"/>
</dbReference>
<evidence type="ECO:0000256" key="7">
    <source>
        <dbReference type="RuleBase" id="RU000394"/>
    </source>
</evidence>
<evidence type="ECO:0000256" key="1">
    <source>
        <dbReference type="ARBA" id="ARBA00004496"/>
    </source>
</evidence>
<dbReference type="Pfam" id="PF23735">
    <property type="entry name" value="KIF9"/>
    <property type="match status" value="1"/>
</dbReference>
<organism evidence="10 11">
    <name type="scientific">Triparma verrucosa</name>
    <dbReference type="NCBI Taxonomy" id="1606542"/>
    <lineage>
        <taxon>Eukaryota</taxon>
        <taxon>Sar</taxon>
        <taxon>Stramenopiles</taxon>
        <taxon>Ochrophyta</taxon>
        <taxon>Bolidophyceae</taxon>
        <taxon>Parmales</taxon>
        <taxon>Triparmaceae</taxon>
        <taxon>Triparma</taxon>
    </lineage>
</organism>
<dbReference type="InterPro" id="IPR027640">
    <property type="entry name" value="Kinesin-like_fam"/>
</dbReference>
<feature type="region of interest" description="Disordered" evidence="8">
    <location>
        <begin position="49"/>
        <end position="78"/>
    </location>
</feature>
<evidence type="ECO:0000256" key="6">
    <source>
        <dbReference type="PROSITE-ProRule" id="PRU00283"/>
    </source>
</evidence>
<dbReference type="InterPro" id="IPR019821">
    <property type="entry name" value="Kinesin_motor_CS"/>
</dbReference>
<dbReference type="InterPro" id="IPR001752">
    <property type="entry name" value="Kinesin_motor_dom"/>
</dbReference>
<comment type="subcellular location">
    <subcellularLocation>
        <location evidence="1">Cytoplasm</location>
    </subcellularLocation>
</comment>
<dbReference type="Proteomes" id="UP001165160">
    <property type="component" value="Unassembled WGS sequence"/>
</dbReference>
<dbReference type="SUPFAM" id="SSF52540">
    <property type="entry name" value="P-loop containing nucleoside triphosphate hydrolases"/>
    <property type="match status" value="1"/>
</dbReference>
<feature type="region of interest" description="Disordered" evidence="8">
    <location>
        <begin position="686"/>
        <end position="705"/>
    </location>
</feature>
<dbReference type="GO" id="GO:0007052">
    <property type="term" value="P:mitotic spindle organization"/>
    <property type="evidence" value="ECO:0007669"/>
    <property type="project" value="TreeGrafter"/>
</dbReference>